<sequence length="82" mass="9508">MLQPPHRLPLLQAPAPAPPNPAASRLPPPAWRRSIRASRPRFPRSLQYLSPYSSARLHWYWIGVEWKWRSIQTGIDSISWNA</sequence>
<protein>
    <submittedName>
        <fullName evidence="2">Uncharacterized protein</fullName>
    </submittedName>
</protein>
<organism evidence="2 3">
    <name type="scientific">Eragrostis curvula</name>
    <name type="common">weeping love grass</name>
    <dbReference type="NCBI Taxonomy" id="38414"/>
    <lineage>
        <taxon>Eukaryota</taxon>
        <taxon>Viridiplantae</taxon>
        <taxon>Streptophyta</taxon>
        <taxon>Embryophyta</taxon>
        <taxon>Tracheophyta</taxon>
        <taxon>Spermatophyta</taxon>
        <taxon>Magnoliopsida</taxon>
        <taxon>Liliopsida</taxon>
        <taxon>Poales</taxon>
        <taxon>Poaceae</taxon>
        <taxon>PACMAD clade</taxon>
        <taxon>Chloridoideae</taxon>
        <taxon>Eragrostideae</taxon>
        <taxon>Eragrostidinae</taxon>
        <taxon>Eragrostis</taxon>
    </lineage>
</organism>
<dbReference type="AlphaFoldDB" id="A0A5J9TGE1"/>
<reference evidence="2 3" key="1">
    <citation type="journal article" date="2019" name="Sci. Rep.">
        <title>A high-quality genome of Eragrostis curvula grass provides insights into Poaceae evolution and supports new strategies to enhance forage quality.</title>
        <authorList>
            <person name="Carballo J."/>
            <person name="Santos B.A.C.M."/>
            <person name="Zappacosta D."/>
            <person name="Garbus I."/>
            <person name="Selva J.P."/>
            <person name="Gallo C.A."/>
            <person name="Diaz A."/>
            <person name="Albertini E."/>
            <person name="Caccamo M."/>
            <person name="Echenique V."/>
        </authorList>
    </citation>
    <scope>NUCLEOTIDE SEQUENCE [LARGE SCALE GENOMIC DNA]</scope>
    <source>
        <strain evidence="3">cv. Victoria</strain>
        <tissue evidence="2">Leaf</tissue>
    </source>
</reference>
<feature type="non-terminal residue" evidence="2">
    <location>
        <position position="1"/>
    </location>
</feature>
<dbReference type="Proteomes" id="UP000324897">
    <property type="component" value="Chromosome 3"/>
</dbReference>
<feature type="compositionally biased region" description="Pro residues" evidence="1">
    <location>
        <begin position="15"/>
        <end position="29"/>
    </location>
</feature>
<dbReference type="Gramene" id="TVU10362">
    <property type="protein sequence ID" value="TVU10362"/>
    <property type="gene ID" value="EJB05_43887"/>
</dbReference>
<evidence type="ECO:0000256" key="1">
    <source>
        <dbReference type="SAM" id="MobiDB-lite"/>
    </source>
</evidence>
<evidence type="ECO:0000313" key="2">
    <source>
        <dbReference type="EMBL" id="TVU10362.1"/>
    </source>
</evidence>
<gene>
    <name evidence="2" type="ORF">EJB05_43887</name>
</gene>
<feature type="compositionally biased region" description="Low complexity" evidence="1">
    <location>
        <begin position="1"/>
        <end position="14"/>
    </location>
</feature>
<comment type="caution">
    <text evidence="2">The sequence shown here is derived from an EMBL/GenBank/DDBJ whole genome shotgun (WGS) entry which is preliminary data.</text>
</comment>
<keyword evidence="3" id="KW-1185">Reference proteome</keyword>
<feature type="region of interest" description="Disordered" evidence="1">
    <location>
        <begin position="1"/>
        <end position="29"/>
    </location>
</feature>
<name>A0A5J9TGE1_9POAL</name>
<proteinExistence type="predicted"/>
<dbReference type="EMBL" id="RWGY01000039">
    <property type="protein sequence ID" value="TVU10362.1"/>
    <property type="molecule type" value="Genomic_DNA"/>
</dbReference>
<accession>A0A5J9TGE1</accession>
<evidence type="ECO:0000313" key="3">
    <source>
        <dbReference type="Proteomes" id="UP000324897"/>
    </source>
</evidence>